<evidence type="ECO:0000256" key="6">
    <source>
        <dbReference type="ARBA" id="ARBA00023242"/>
    </source>
</evidence>
<reference evidence="8" key="1">
    <citation type="submission" date="2023-10" db="EMBL/GenBank/DDBJ databases">
        <authorList>
            <person name="Chen Y."/>
            <person name="Shah S."/>
            <person name="Dougan E. K."/>
            <person name="Thang M."/>
            <person name="Chan C."/>
        </authorList>
    </citation>
    <scope>NUCLEOTIDE SEQUENCE [LARGE SCALE GENOMIC DNA]</scope>
</reference>
<evidence type="ECO:0000256" key="5">
    <source>
        <dbReference type="ARBA" id="ARBA00022517"/>
    </source>
</evidence>
<evidence type="ECO:0000256" key="4">
    <source>
        <dbReference type="ARBA" id="ARBA00018339"/>
    </source>
</evidence>
<comment type="caution">
    <text evidence="8">The sequence shown here is derived from an EMBL/GenBank/DDBJ whole genome shotgun (WGS) entry which is preliminary data.</text>
</comment>
<feature type="region of interest" description="Disordered" evidence="7">
    <location>
        <begin position="194"/>
        <end position="243"/>
    </location>
</feature>
<evidence type="ECO:0000256" key="1">
    <source>
        <dbReference type="ARBA" id="ARBA00004604"/>
    </source>
</evidence>
<gene>
    <name evidence="8" type="ORF">PCOR1329_LOCUS61943</name>
</gene>
<organism evidence="8 9">
    <name type="scientific">Prorocentrum cordatum</name>
    <dbReference type="NCBI Taxonomy" id="2364126"/>
    <lineage>
        <taxon>Eukaryota</taxon>
        <taxon>Sar</taxon>
        <taxon>Alveolata</taxon>
        <taxon>Dinophyceae</taxon>
        <taxon>Prorocentrales</taxon>
        <taxon>Prorocentraceae</taxon>
        <taxon>Prorocentrum</taxon>
    </lineage>
</organism>
<comment type="subcellular location">
    <subcellularLocation>
        <location evidence="1">Nucleus</location>
        <location evidence="1">Nucleolus</location>
    </subcellularLocation>
    <subcellularLocation>
        <location evidence="2">Nucleus</location>
        <location evidence="2">Nucleoplasm</location>
    </subcellularLocation>
</comment>
<feature type="non-terminal residue" evidence="8">
    <location>
        <position position="394"/>
    </location>
</feature>
<dbReference type="PANTHER" id="PTHR14211">
    <property type="entry name" value="GLIOMA SUPPRESSOR CANDIDATE REGION GENE 2"/>
    <property type="match status" value="1"/>
</dbReference>
<dbReference type="PANTHER" id="PTHR14211:SF7">
    <property type="entry name" value="RIBOSOME BIOGENESIS PROTEIN NOP53"/>
    <property type="match status" value="1"/>
</dbReference>
<protein>
    <recommendedName>
        <fullName evidence="4">Ribosome biogenesis protein NOP53</fullName>
    </recommendedName>
</protein>
<evidence type="ECO:0000256" key="7">
    <source>
        <dbReference type="SAM" id="MobiDB-lite"/>
    </source>
</evidence>
<dbReference type="Proteomes" id="UP001189429">
    <property type="component" value="Unassembled WGS sequence"/>
</dbReference>
<feature type="compositionally biased region" description="Basic and acidic residues" evidence="7">
    <location>
        <begin position="317"/>
        <end position="327"/>
    </location>
</feature>
<dbReference type="Pfam" id="PF07767">
    <property type="entry name" value="Nop53"/>
    <property type="match status" value="1"/>
</dbReference>
<accession>A0ABN9VWR4</accession>
<keyword evidence="6" id="KW-0539">Nucleus</keyword>
<keyword evidence="9" id="KW-1185">Reference proteome</keyword>
<evidence type="ECO:0000256" key="3">
    <source>
        <dbReference type="ARBA" id="ARBA00008838"/>
    </source>
</evidence>
<feature type="region of interest" description="Disordered" evidence="7">
    <location>
        <begin position="141"/>
        <end position="175"/>
    </location>
</feature>
<sequence>MSASHFDGGRKLSEVSVSRSLHLAFCERSCSLCHHACLCQDRISVPPVAPRHASSVLSAMVKKQPKKRAWSKVKVDDVEEAMEDDRNIAKMKRYDRPEALKGKDGGADAAELFTIDTKGSFEGVSATSRREIARAKLFPPKGPNIGLSATEESKVSRAEGSLGAASKRARGSKEPEVFDLWAAPDPATARKQRAQAEEEAAMTVIRRPLTRPSKVPKTLHQKVSAAPPVIPAHEGQSMNPTEEAYEELACTAAARQLEKEAEADALERKLRPITHELRERLGQDAVKDLDDEAQMKLWRSLTGKQSGDQEGAEAGGEDSREHGDAPGKRTRRALGGARSGGKSANGGHSVASVQASHAGSEYPSVVESRDFWTARCQSTLGVFLLQRSSGFTFS</sequence>
<dbReference type="InterPro" id="IPR011687">
    <property type="entry name" value="Nop53/GLTSCR2"/>
</dbReference>
<name>A0ABN9VWR4_9DINO</name>
<evidence type="ECO:0000313" key="8">
    <source>
        <dbReference type="EMBL" id="CAK0878064.1"/>
    </source>
</evidence>
<proteinExistence type="inferred from homology"/>
<feature type="region of interest" description="Disordered" evidence="7">
    <location>
        <begin position="297"/>
        <end position="360"/>
    </location>
</feature>
<evidence type="ECO:0000256" key="2">
    <source>
        <dbReference type="ARBA" id="ARBA00004642"/>
    </source>
</evidence>
<comment type="similarity">
    <text evidence="3">Belongs to the NOP53 family.</text>
</comment>
<evidence type="ECO:0000313" key="9">
    <source>
        <dbReference type="Proteomes" id="UP001189429"/>
    </source>
</evidence>
<keyword evidence="5" id="KW-0690">Ribosome biogenesis</keyword>
<dbReference type="EMBL" id="CAUYUJ010017806">
    <property type="protein sequence ID" value="CAK0878064.1"/>
    <property type="molecule type" value="Genomic_DNA"/>
</dbReference>